<evidence type="ECO:0000256" key="13">
    <source>
        <dbReference type="ARBA" id="ARBA00049221"/>
    </source>
</evidence>
<comment type="catalytic activity">
    <reaction evidence="13">
        <text>9-octadecanoyloxy-octadecanoate + H2O = 9-hydroxy-octadecanoate + octadecanoate + H(+)</text>
        <dbReference type="Rhea" id="RHEA:52096"/>
        <dbReference type="ChEBI" id="CHEBI:15377"/>
        <dbReference type="ChEBI" id="CHEBI:15378"/>
        <dbReference type="ChEBI" id="CHEBI:25629"/>
        <dbReference type="ChEBI" id="CHEBI:136286"/>
        <dbReference type="ChEBI" id="CHEBI:136373"/>
    </reaction>
    <physiologicalReaction direction="left-to-right" evidence="13">
        <dbReference type="Rhea" id="RHEA:52097"/>
    </physiologicalReaction>
</comment>
<evidence type="ECO:0000256" key="8">
    <source>
        <dbReference type="ARBA" id="ARBA00047427"/>
    </source>
</evidence>
<comment type="catalytic activity">
    <reaction evidence="11">
        <text>12-(9Z-octadecenoyloxy)-octadecanoate + H2O = 12-hydroxyoctadecanoate + (9Z)-octadecenoate + H(+)</text>
        <dbReference type="Rhea" id="RHEA:52060"/>
        <dbReference type="ChEBI" id="CHEBI:15377"/>
        <dbReference type="ChEBI" id="CHEBI:15378"/>
        <dbReference type="ChEBI" id="CHEBI:30823"/>
        <dbReference type="ChEBI" id="CHEBI:84201"/>
        <dbReference type="ChEBI" id="CHEBI:136302"/>
    </reaction>
    <physiologicalReaction direction="left-to-right" evidence="11">
        <dbReference type="Rhea" id="RHEA:52061"/>
    </physiologicalReaction>
</comment>
<comment type="catalytic activity">
    <reaction evidence="16">
        <text>12-(9Z-hexadecenoyloxy)-octadecanoate + H2O = 12-hydroxyoctadecanoate + (9Z)-hexadecenoate + H(+)</text>
        <dbReference type="Rhea" id="RHEA:52072"/>
        <dbReference type="ChEBI" id="CHEBI:15377"/>
        <dbReference type="ChEBI" id="CHEBI:15378"/>
        <dbReference type="ChEBI" id="CHEBI:32372"/>
        <dbReference type="ChEBI" id="CHEBI:84201"/>
        <dbReference type="ChEBI" id="CHEBI:136312"/>
    </reaction>
    <physiologicalReaction direction="left-to-right" evidence="16">
        <dbReference type="Rhea" id="RHEA:52073"/>
    </physiologicalReaction>
</comment>
<reference evidence="19 20" key="1">
    <citation type="journal article" date="2014" name="Nat. Commun.">
        <title>Molecular traces of alternative social organization in a termite genome.</title>
        <authorList>
            <person name="Terrapon N."/>
            <person name="Li C."/>
            <person name="Robertson H.M."/>
            <person name="Ji L."/>
            <person name="Meng X."/>
            <person name="Booth W."/>
            <person name="Chen Z."/>
            <person name="Childers C.P."/>
            <person name="Glastad K.M."/>
            <person name="Gokhale K."/>
            <person name="Gowin J."/>
            <person name="Gronenberg W."/>
            <person name="Hermansen R.A."/>
            <person name="Hu H."/>
            <person name="Hunt B.G."/>
            <person name="Huylmans A.K."/>
            <person name="Khalil S.M."/>
            <person name="Mitchell R.D."/>
            <person name="Munoz-Torres M.C."/>
            <person name="Mustard J.A."/>
            <person name="Pan H."/>
            <person name="Reese J.T."/>
            <person name="Scharf M.E."/>
            <person name="Sun F."/>
            <person name="Vogel H."/>
            <person name="Xiao J."/>
            <person name="Yang W."/>
            <person name="Yang Z."/>
            <person name="Yang Z."/>
            <person name="Zhou J."/>
            <person name="Zhu J."/>
            <person name="Brent C.S."/>
            <person name="Elsik C.G."/>
            <person name="Goodisman M.A."/>
            <person name="Liberles D.A."/>
            <person name="Roe R.M."/>
            <person name="Vargo E.L."/>
            <person name="Vilcinskas A."/>
            <person name="Wang J."/>
            <person name="Bornberg-Bauer E."/>
            <person name="Korb J."/>
            <person name="Zhang G."/>
            <person name="Liebig J."/>
        </authorList>
    </citation>
    <scope>NUCLEOTIDE SEQUENCE [LARGE SCALE GENOMIC DNA]</scope>
    <source>
        <tissue evidence="19">Whole organism</tissue>
    </source>
</reference>
<evidence type="ECO:0000256" key="1">
    <source>
        <dbReference type="ARBA" id="ARBA00000923"/>
    </source>
</evidence>
<evidence type="ECO:0000313" key="19">
    <source>
        <dbReference type="EMBL" id="KDR12963.1"/>
    </source>
</evidence>
<protein>
    <submittedName>
        <fullName evidence="19">Androgen-induced protein 1</fullName>
    </submittedName>
</protein>
<evidence type="ECO:0000256" key="4">
    <source>
        <dbReference type="ARBA" id="ARBA00022692"/>
    </source>
</evidence>
<dbReference type="GO" id="GO:0016020">
    <property type="term" value="C:membrane"/>
    <property type="evidence" value="ECO:0007669"/>
    <property type="project" value="InterPro"/>
</dbReference>
<dbReference type="PANTHER" id="PTHR10989:SF16">
    <property type="entry name" value="AT02829P-RELATED"/>
    <property type="match status" value="1"/>
</dbReference>
<evidence type="ECO:0000256" key="7">
    <source>
        <dbReference type="ARBA" id="ARBA00047368"/>
    </source>
</evidence>
<evidence type="ECO:0000256" key="18">
    <source>
        <dbReference type="SAM" id="SignalP"/>
    </source>
</evidence>
<evidence type="ECO:0000256" key="11">
    <source>
        <dbReference type="ARBA" id="ARBA00048701"/>
    </source>
</evidence>
<dbReference type="eggNOG" id="KOG3989">
    <property type="taxonomic scope" value="Eukaryota"/>
</dbReference>
<keyword evidence="20" id="KW-1185">Reference proteome</keyword>
<comment type="catalytic activity">
    <reaction evidence="14">
        <text>13-(9Z-octadecenoyloxy)-octadecanoate + H2O = 13-hydroxy-octadecanoate + (9Z)-octadecenoate + H(+)</text>
        <dbReference type="Rhea" id="RHEA:52064"/>
        <dbReference type="ChEBI" id="CHEBI:15377"/>
        <dbReference type="ChEBI" id="CHEBI:15378"/>
        <dbReference type="ChEBI" id="CHEBI:30823"/>
        <dbReference type="ChEBI" id="CHEBI:136303"/>
        <dbReference type="ChEBI" id="CHEBI:136304"/>
    </reaction>
    <physiologicalReaction direction="left-to-right" evidence="14">
        <dbReference type="Rhea" id="RHEA:52065"/>
    </physiologicalReaction>
</comment>
<dbReference type="Proteomes" id="UP000027135">
    <property type="component" value="Unassembled WGS sequence"/>
</dbReference>
<evidence type="ECO:0000256" key="6">
    <source>
        <dbReference type="ARBA" id="ARBA00023136"/>
    </source>
</evidence>
<comment type="catalytic activity">
    <reaction evidence="7">
        <text>12-hexadecanoyloxy-octadecanoate + H2O = 12-hydroxyoctadecanoate + hexadecanoate + H(+)</text>
        <dbReference type="Rhea" id="RHEA:52056"/>
        <dbReference type="ChEBI" id="CHEBI:7896"/>
        <dbReference type="ChEBI" id="CHEBI:15377"/>
        <dbReference type="ChEBI" id="CHEBI:15378"/>
        <dbReference type="ChEBI" id="CHEBI:83677"/>
        <dbReference type="ChEBI" id="CHEBI:84201"/>
    </reaction>
    <physiologicalReaction direction="left-to-right" evidence="7">
        <dbReference type="Rhea" id="RHEA:52057"/>
    </physiologicalReaction>
</comment>
<organism evidence="19 20">
    <name type="scientific">Zootermopsis nevadensis</name>
    <name type="common">Dampwood termite</name>
    <dbReference type="NCBI Taxonomy" id="136037"/>
    <lineage>
        <taxon>Eukaryota</taxon>
        <taxon>Metazoa</taxon>
        <taxon>Ecdysozoa</taxon>
        <taxon>Arthropoda</taxon>
        <taxon>Hexapoda</taxon>
        <taxon>Insecta</taxon>
        <taxon>Pterygota</taxon>
        <taxon>Neoptera</taxon>
        <taxon>Polyneoptera</taxon>
        <taxon>Dictyoptera</taxon>
        <taxon>Blattodea</taxon>
        <taxon>Blattoidea</taxon>
        <taxon>Termitoidae</taxon>
        <taxon>Termopsidae</taxon>
        <taxon>Zootermopsis</taxon>
    </lineage>
</organism>
<comment type="catalytic activity">
    <reaction evidence="8">
        <text>13-octadecanoyloxy-octadecanoate + H2O = 13-hydroxy-octadecanoate + octadecanoate + H(+)</text>
        <dbReference type="Rhea" id="RHEA:52084"/>
        <dbReference type="ChEBI" id="CHEBI:15377"/>
        <dbReference type="ChEBI" id="CHEBI:15378"/>
        <dbReference type="ChEBI" id="CHEBI:25629"/>
        <dbReference type="ChEBI" id="CHEBI:136304"/>
        <dbReference type="ChEBI" id="CHEBI:136335"/>
    </reaction>
    <physiologicalReaction direction="left-to-right" evidence="8">
        <dbReference type="Rhea" id="RHEA:52085"/>
    </physiologicalReaction>
</comment>
<accession>A0A067QSV9</accession>
<feature type="transmembrane region" description="Helical" evidence="17">
    <location>
        <begin position="222"/>
        <end position="244"/>
    </location>
</feature>
<keyword evidence="6 17" id="KW-0472">Membrane</keyword>
<dbReference type="EMBL" id="KK852980">
    <property type="protein sequence ID" value="KDR12963.1"/>
    <property type="molecule type" value="Genomic_DNA"/>
</dbReference>
<dbReference type="InterPro" id="IPR006838">
    <property type="entry name" value="ADTRP_AIG1"/>
</dbReference>
<comment type="catalytic activity">
    <reaction evidence="1">
        <text>9-(9Z-hexadecenoyloxy)-octadecanoate + H2O = (9Z)-hexadecenoate + 9-hydroxy-octadecanoate + H(+)</text>
        <dbReference type="Rhea" id="RHEA:52068"/>
        <dbReference type="ChEBI" id="CHEBI:15377"/>
        <dbReference type="ChEBI" id="CHEBI:15378"/>
        <dbReference type="ChEBI" id="CHEBI:32372"/>
        <dbReference type="ChEBI" id="CHEBI:136286"/>
        <dbReference type="ChEBI" id="CHEBI:136309"/>
    </reaction>
    <physiologicalReaction direction="left-to-right" evidence="1">
        <dbReference type="Rhea" id="RHEA:52069"/>
    </physiologicalReaction>
</comment>
<dbReference type="Pfam" id="PF04750">
    <property type="entry name" value="Far-17a_AIG1"/>
    <property type="match status" value="1"/>
</dbReference>
<evidence type="ECO:0000256" key="12">
    <source>
        <dbReference type="ARBA" id="ARBA00048800"/>
    </source>
</evidence>
<evidence type="ECO:0000256" key="16">
    <source>
        <dbReference type="ARBA" id="ARBA00049428"/>
    </source>
</evidence>
<feature type="signal peptide" evidence="18">
    <location>
        <begin position="1"/>
        <end position="17"/>
    </location>
</feature>
<dbReference type="InParanoid" id="A0A067QSV9"/>
<evidence type="ECO:0000313" key="20">
    <source>
        <dbReference type="Proteomes" id="UP000027135"/>
    </source>
</evidence>
<sequence>MRSSSFVFFILLKWVTNLHKPSLPQLQASFSYLFPVRQRSAFTAEDMTNSTRIALQRAGVSFITESIAEIHNRMRFAAAQVFHACTAFYLLTMDVLYALKLIEVLTVRTDLLWAHYRGLGLQFFTVWSQIAQQSYFFLALGYDVIEPRNDAIIKHLKKYLRILKAVCFTSVVVPTAVVLQDYVPSWMDHSLHTSVLLFTLAELLLSHRPYPRWSTLGRMRSTVVVLAYTSWVTLAVLLGSAWPYPYMRLMSVTQRLGYVVANCALAVWSYHLGEMINTAFWGKKAQNRVK</sequence>
<evidence type="ECO:0000256" key="2">
    <source>
        <dbReference type="ARBA" id="ARBA00004127"/>
    </source>
</evidence>
<name>A0A067QSV9_ZOONE</name>
<dbReference type="GO" id="GO:0012505">
    <property type="term" value="C:endomembrane system"/>
    <property type="evidence" value="ECO:0007669"/>
    <property type="project" value="UniProtKB-SubCell"/>
</dbReference>
<comment type="subcellular location">
    <subcellularLocation>
        <location evidence="2">Endomembrane system</location>
        <topology evidence="2">Multi-pass membrane protein</topology>
    </subcellularLocation>
</comment>
<evidence type="ECO:0000256" key="10">
    <source>
        <dbReference type="ARBA" id="ARBA00048680"/>
    </source>
</evidence>
<feature type="transmembrane region" description="Helical" evidence="17">
    <location>
        <begin position="81"/>
        <end position="99"/>
    </location>
</feature>
<evidence type="ECO:0000256" key="14">
    <source>
        <dbReference type="ARBA" id="ARBA00049296"/>
    </source>
</evidence>
<proteinExistence type="inferred from homology"/>
<gene>
    <name evidence="19" type="ORF">L798_13168</name>
</gene>
<evidence type="ECO:0000256" key="5">
    <source>
        <dbReference type="ARBA" id="ARBA00022989"/>
    </source>
</evidence>
<comment type="similarity">
    <text evidence="3">Belongs to the AIG1 family.</text>
</comment>
<dbReference type="PANTHER" id="PTHR10989">
    <property type="entry name" value="ANDROGEN-INDUCED PROTEIN 1-RELATED"/>
    <property type="match status" value="1"/>
</dbReference>
<comment type="catalytic activity">
    <reaction evidence="15">
        <text>13-(9Z-hexadecenoyloxy)-octadecanoate + H2O = 13-hydroxy-octadecanoate + (9Z)-hexadecenoate + H(+)</text>
        <dbReference type="Rhea" id="RHEA:52076"/>
        <dbReference type="ChEBI" id="CHEBI:15377"/>
        <dbReference type="ChEBI" id="CHEBI:15378"/>
        <dbReference type="ChEBI" id="CHEBI:32372"/>
        <dbReference type="ChEBI" id="CHEBI:136304"/>
        <dbReference type="ChEBI" id="CHEBI:136315"/>
    </reaction>
    <physiologicalReaction direction="left-to-right" evidence="15">
        <dbReference type="Rhea" id="RHEA:52077"/>
    </physiologicalReaction>
</comment>
<keyword evidence="4 17" id="KW-0812">Transmembrane</keyword>
<evidence type="ECO:0000256" key="15">
    <source>
        <dbReference type="ARBA" id="ARBA00049322"/>
    </source>
</evidence>
<comment type="catalytic activity">
    <reaction evidence="10">
        <text>12-octadecanoyloxy-octadecanoate + H2O = 12-hydroxyoctadecanoate + octadecanoate + H(+)</text>
        <dbReference type="Rhea" id="RHEA:52080"/>
        <dbReference type="ChEBI" id="CHEBI:15377"/>
        <dbReference type="ChEBI" id="CHEBI:15378"/>
        <dbReference type="ChEBI" id="CHEBI:25629"/>
        <dbReference type="ChEBI" id="CHEBI:84201"/>
        <dbReference type="ChEBI" id="CHEBI:136330"/>
    </reaction>
    <physiologicalReaction direction="left-to-right" evidence="10">
        <dbReference type="Rhea" id="RHEA:52081"/>
    </physiologicalReaction>
</comment>
<feature type="chain" id="PRO_5001644350" evidence="18">
    <location>
        <begin position="18"/>
        <end position="290"/>
    </location>
</feature>
<evidence type="ECO:0000256" key="9">
    <source>
        <dbReference type="ARBA" id="ARBA00047863"/>
    </source>
</evidence>
<keyword evidence="18" id="KW-0732">Signal</keyword>
<feature type="transmembrane region" description="Helical" evidence="17">
    <location>
        <begin position="256"/>
        <end position="273"/>
    </location>
</feature>
<comment type="catalytic activity">
    <reaction evidence="12">
        <text>9-(9Z-octadecenoyloxy)-octadecanoate + H2O = 9-hydroxy-octadecanoate + (9Z)-octadecenoate + H(+)</text>
        <dbReference type="Rhea" id="RHEA:52048"/>
        <dbReference type="ChEBI" id="CHEBI:15377"/>
        <dbReference type="ChEBI" id="CHEBI:15378"/>
        <dbReference type="ChEBI" id="CHEBI:30823"/>
        <dbReference type="ChEBI" id="CHEBI:136282"/>
        <dbReference type="ChEBI" id="CHEBI:136286"/>
    </reaction>
    <physiologicalReaction direction="left-to-right" evidence="12">
        <dbReference type="Rhea" id="RHEA:52049"/>
    </physiologicalReaction>
</comment>
<comment type="catalytic activity">
    <reaction evidence="9">
        <text>9-hexadecanoyloxy-octadecanoate + H2O = 9-hydroxy-octadecanoate + hexadecanoate + H(+)</text>
        <dbReference type="Rhea" id="RHEA:52052"/>
        <dbReference type="ChEBI" id="CHEBI:7896"/>
        <dbReference type="ChEBI" id="CHEBI:15377"/>
        <dbReference type="ChEBI" id="CHEBI:15378"/>
        <dbReference type="ChEBI" id="CHEBI:83670"/>
        <dbReference type="ChEBI" id="CHEBI:136286"/>
    </reaction>
    <physiologicalReaction direction="left-to-right" evidence="9">
        <dbReference type="Rhea" id="RHEA:52053"/>
    </physiologicalReaction>
</comment>
<evidence type="ECO:0000256" key="3">
    <source>
        <dbReference type="ARBA" id="ARBA00009300"/>
    </source>
</evidence>
<keyword evidence="5 17" id="KW-1133">Transmembrane helix</keyword>
<evidence type="ECO:0000256" key="17">
    <source>
        <dbReference type="SAM" id="Phobius"/>
    </source>
</evidence>
<dbReference type="AlphaFoldDB" id="A0A067QSV9"/>